<evidence type="ECO:0000313" key="2">
    <source>
        <dbReference type="EMBL" id="CAF0934453.1"/>
    </source>
</evidence>
<dbReference type="EMBL" id="CAJNOU010000255">
    <property type="protein sequence ID" value="CAF0934453.1"/>
    <property type="molecule type" value="Genomic_DNA"/>
</dbReference>
<evidence type="ECO:0000313" key="5">
    <source>
        <dbReference type="Proteomes" id="UP000663889"/>
    </source>
</evidence>
<evidence type="ECO:0000313" key="3">
    <source>
        <dbReference type="EMBL" id="CAF3777666.1"/>
    </source>
</evidence>
<organism evidence="2 5">
    <name type="scientific">Rotaria sordida</name>
    <dbReference type="NCBI Taxonomy" id="392033"/>
    <lineage>
        <taxon>Eukaryota</taxon>
        <taxon>Metazoa</taxon>
        <taxon>Spiralia</taxon>
        <taxon>Gnathifera</taxon>
        <taxon>Rotifera</taxon>
        <taxon>Eurotatoria</taxon>
        <taxon>Bdelloidea</taxon>
        <taxon>Philodinida</taxon>
        <taxon>Philodinidae</taxon>
        <taxon>Rotaria</taxon>
    </lineage>
</organism>
<dbReference type="Proteomes" id="UP000663874">
    <property type="component" value="Unassembled WGS sequence"/>
</dbReference>
<dbReference type="EMBL" id="CAJOAX010002196">
    <property type="protein sequence ID" value="CAF3777666.1"/>
    <property type="molecule type" value="Genomic_DNA"/>
</dbReference>
<sequence length="170" mass="19876">MNSISEEKQQIFCGDADEKKLTVEHILNHRFRNDDAIIWYSLHKDKIKCYTELCRLCALEYFQLEKSPHRNNTLNCPKDNPPSVVCYHETSTDSNSKHVFNSILSPTISKALVDRFIKDPNKFSGEKDNISEAHEWFKQHPAQLRSWSIFINEIIQSFTSILQRDLAFTN</sequence>
<protein>
    <submittedName>
        <fullName evidence="2">Uncharacterized protein</fullName>
    </submittedName>
</protein>
<comment type="caution">
    <text evidence="2">The sequence shown here is derived from an EMBL/GenBank/DDBJ whole genome shotgun (WGS) entry which is preliminary data.</text>
</comment>
<dbReference type="Proteomes" id="UP000663823">
    <property type="component" value="Unassembled WGS sequence"/>
</dbReference>
<evidence type="ECO:0000313" key="1">
    <source>
        <dbReference type="EMBL" id="CAF0866207.1"/>
    </source>
</evidence>
<dbReference type="EMBL" id="CAJNOO010000227">
    <property type="protein sequence ID" value="CAF0866207.1"/>
    <property type="molecule type" value="Genomic_DNA"/>
</dbReference>
<accession>A0A814BTK7</accession>
<dbReference type="Proteomes" id="UP000663889">
    <property type="component" value="Unassembled WGS sequence"/>
</dbReference>
<dbReference type="Proteomes" id="UP000663882">
    <property type="component" value="Unassembled WGS sequence"/>
</dbReference>
<name>A0A814BTK7_9BILA</name>
<proteinExistence type="predicted"/>
<dbReference type="AlphaFoldDB" id="A0A814BTK7"/>
<gene>
    <name evidence="4" type="ORF">FNK824_LOCUS17297</name>
    <name evidence="3" type="ORF">OTI717_LOCUS17012</name>
    <name evidence="1" type="ORF">RFH988_LOCUS7230</name>
    <name evidence="2" type="ORF">SEV965_LOCUS7354</name>
</gene>
<dbReference type="OrthoDB" id="10066975at2759"/>
<reference evidence="2" key="1">
    <citation type="submission" date="2021-02" db="EMBL/GenBank/DDBJ databases">
        <authorList>
            <person name="Nowell W R."/>
        </authorList>
    </citation>
    <scope>NUCLEOTIDE SEQUENCE</scope>
</reference>
<dbReference type="EMBL" id="CAJOBE010002730">
    <property type="protein sequence ID" value="CAF3840204.1"/>
    <property type="molecule type" value="Genomic_DNA"/>
</dbReference>
<evidence type="ECO:0000313" key="4">
    <source>
        <dbReference type="EMBL" id="CAF3840204.1"/>
    </source>
</evidence>